<feature type="signal peptide" evidence="1">
    <location>
        <begin position="1"/>
        <end position="17"/>
    </location>
</feature>
<keyword evidence="3" id="KW-1185">Reference proteome</keyword>
<organism evidence="2 3">
    <name type="scientific">Nocardioides koreensis</name>
    <dbReference type="NCBI Taxonomy" id="433651"/>
    <lineage>
        <taxon>Bacteria</taxon>
        <taxon>Bacillati</taxon>
        <taxon>Actinomycetota</taxon>
        <taxon>Actinomycetes</taxon>
        <taxon>Propionibacteriales</taxon>
        <taxon>Nocardioidaceae</taxon>
        <taxon>Nocardioides</taxon>
    </lineage>
</organism>
<evidence type="ECO:0000313" key="2">
    <source>
        <dbReference type="EMBL" id="GAA2141185.1"/>
    </source>
</evidence>
<reference evidence="3" key="1">
    <citation type="journal article" date="2019" name="Int. J. Syst. Evol. Microbiol.">
        <title>The Global Catalogue of Microorganisms (GCM) 10K type strain sequencing project: providing services to taxonomists for standard genome sequencing and annotation.</title>
        <authorList>
            <consortium name="The Broad Institute Genomics Platform"/>
            <consortium name="The Broad Institute Genome Sequencing Center for Infectious Disease"/>
            <person name="Wu L."/>
            <person name="Ma J."/>
        </authorList>
    </citation>
    <scope>NUCLEOTIDE SEQUENCE [LARGE SCALE GENOMIC DNA]</scope>
    <source>
        <strain evidence="3">JCM 16022</strain>
    </source>
</reference>
<name>A0ABP5L9K8_9ACTN</name>
<dbReference type="RefSeq" id="WP_344148931.1">
    <property type="nucleotide sequence ID" value="NZ_BAAAQR010000002.1"/>
</dbReference>
<comment type="caution">
    <text evidence="2">The sequence shown here is derived from an EMBL/GenBank/DDBJ whole genome shotgun (WGS) entry which is preliminary data.</text>
</comment>
<evidence type="ECO:0000313" key="3">
    <source>
        <dbReference type="Proteomes" id="UP001501771"/>
    </source>
</evidence>
<feature type="chain" id="PRO_5045470693" evidence="1">
    <location>
        <begin position="18"/>
        <end position="110"/>
    </location>
</feature>
<dbReference type="Proteomes" id="UP001501771">
    <property type="component" value="Unassembled WGS sequence"/>
</dbReference>
<gene>
    <name evidence="2" type="ORF">GCM10009844_11480</name>
</gene>
<evidence type="ECO:0000256" key="1">
    <source>
        <dbReference type="SAM" id="SignalP"/>
    </source>
</evidence>
<dbReference type="EMBL" id="BAAAQR010000002">
    <property type="protein sequence ID" value="GAA2141185.1"/>
    <property type="molecule type" value="Genomic_DNA"/>
</dbReference>
<protein>
    <submittedName>
        <fullName evidence="2">Uncharacterized protein</fullName>
    </submittedName>
</protein>
<proteinExistence type="predicted"/>
<sequence length="110" mass="11001">MLRYVCLTLAVAFGLGAAVLVATSPTVHYGGATRTCSSIIVRAEAGEAGEQDLGTTAPGPVDERLSQACDETVHHWSVLAGLAALLCVAVGSVGLLSGRPDPAEAGLSPG</sequence>
<keyword evidence="1" id="KW-0732">Signal</keyword>
<accession>A0ABP5L9K8</accession>